<evidence type="ECO:0000313" key="9">
    <source>
        <dbReference type="EMBL" id="RIE06088.1"/>
    </source>
</evidence>
<accession>A0A398CZX6</accession>
<dbReference type="PRINTS" id="PR00326">
    <property type="entry name" value="GTP1OBG"/>
</dbReference>
<dbReference type="CDD" id="cd01878">
    <property type="entry name" value="HflX"/>
    <property type="match status" value="1"/>
</dbReference>
<dbReference type="EMBL" id="QXIS01000024">
    <property type="protein sequence ID" value="RIE06088.1"/>
    <property type="molecule type" value="Genomic_DNA"/>
</dbReference>
<dbReference type="Pfam" id="PF13167">
    <property type="entry name" value="GTP-bdg_N"/>
    <property type="match status" value="1"/>
</dbReference>
<proteinExistence type="inferred from homology"/>
<organism evidence="9 10">
    <name type="scientific">Candidatus Cryosericum terrychapinii</name>
    <dbReference type="NCBI Taxonomy" id="2290919"/>
    <lineage>
        <taxon>Bacteria</taxon>
        <taxon>Pseudomonadati</taxon>
        <taxon>Caldisericota/Cryosericota group</taxon>
        <taxon>Candidatus Cryosericota</taxon>
        <taxon>Candidatus Cryosericia</taxon>
        <taxon>Candidatus Cryosericales</taxon>
        <taxon>Candidatus Cryosericaceae</taxon>
        <taxon>Candidatus Cryosericum</taxon>
    </lineage>
</organism>
<feature type="domain" description="Hflx-type G" evidence="8">
    <location>
        <begin position="197"/>
        <end position="360"/>
    </location>
</feature>
<evidence type="ECO:0000256" key="5">
    <source>
        <dbReference type="HAMAP-Rule" id="MF_00900"/>
    </source>
</evidence>
<keyword evidence="2 5" id="KW-0547">Nucleotide-binding</keyword>
<evidence type="ECO:0000256" key="1">
    <source>
        <dbReference type="ARBA" id="ARBA00022723"/>
    </source>
</evidence>
<comment type="subcellular location">
    <subcellularLocation>
        <location evidence="5">Cytoplasm</location>
    </subcellularLocation>
    <text evidence="5">May associate with membranes.</text>
</comment>
<dbReference type="AlphaFoldDB" id="A0A398CZX6"/>
<dbReference type="Pfam" id="PF01926">
    <property type="entry name" value="MMR_HSR1"/>
    <property type="match status" value="1"/>
</dbReference>
<comment type="caution">
    <text evidence="9">The sequence shown here is derived from an EMBL/GenBank/DDBJ whole genome shotgun (WGS) entry which is preliminary data.</text>
</comment>
<evidence type="ECO:0000256" key="4">
    <source>
        <dbReference type="ARBA" id="ARBA00023134"/>
    </source>
</evidence>
<dbReference type="Pfam" id="PF16360">
    <property type="entry name" value="GTP-bdg_M"/>
    <property type="match status" value="1"/>
</dbReference>
<keyword evidence="4 5" id="KW-0342">GTP-binding</keyword>
<dbReference type="PROSITE" id="PS51705">
    <property type="entry name" value="G_HFLX"/>
    <property type="match status" value="1"/>
</dbReference>
<dbReference type="RefSeq" id="WP_119089074.1">
    <property type="nucleotide sequence ID" value="NZ_QXIS01000024.1"/>
</dbReference>
<dbReference type="PIRSF" id="PIRSF006809">
    <property type="entry name" value="GTP-binding_hflX_prd"/>
    <property type="match status" value="1"/>
</dbReference>
<feature type="binding site" evidence="7">
    <location>
        <position position="230"/>
    </location>
    <ligand>
        <name>Mg(2+)</name>
        <dbReference type="ChEBI" id="CHEBI:18420"/>
    </ligand>
</feature>
<dbReference type="SUPFAM" id="SSF52540">
    <property type="entry name" value="P-loop containing nucleoside triphosphate hydrolases"/>
    <property type="match status" value="1"/>
</dbReference>
<dbReference type="NCBIfam" id="TIGR03156">
    <property type="entry name" value="GTP_HflX"/>
    <property type="match status" value="1"/>
</dbReference>
<dbReference type="PANTHER" id="PTHR10229:SF0">
    <property type="entry name" value="GTP-BINDING PROTEIN 6-RELATED"/>
    <property type="match status" value="1"/>
</dbReference>
<gene>
    <name evidence="5 9" type="primary">hflX</name>
    <name evidence="9" type="ORF">SMC7_04035</name>
</gene>
<dbReference type="GO" id="GO:0043022">
    <property type="term" value="F:ribosome binding"/>
    <property type="evidence" value="ECO:0007669"/>
    <property type="project" value="TreeGrafter"/>
</dbReference>
<comment type="similarity">
    <text evidence="5">Belongs to the TRAFAC class OBG-HflX-like GTPase superfamily. HflX GTPase family.</text>
</comment>
<dbReference type="GO" id="GO:0005525">
    <property type="term" value="F:GTP binding"/>
    <property type="evidence" value="ECO:0007669"/>
    <property type="project" value="UniProtKB-UniRule"/>
</dbReference>
<dbReference type="InterPro" id="IPR016496">
    <property type="entry name" value="GTPase_HflX"/>
</dbReference>
<name>A0A398CZX6_9BACT</name>
<dbReference type="Gene3D" id="3.40.50.11060">
    <property type="entry name" value="GTPase HflX, N-terminal domain"/>
    <property type="match status" value="1"/>
</dbReference>
<comment type="function">
    <text evidence="5">GTPase that associates with the 50S ribosomal subunit and may have a role during protein synthesis or ribosome biogenesis.</text>
</comment>
<dbReference type="GO" id="GO:0003924">
    <property type="term" value="F:GTPase activity"/>
    <property type="evidence" value="ECO:0007669"/>
    <property type="project" value="UniProtKB-UniRule"/>
</dbReference>
<feature type="binding site" evidence="6">
    <location>
        <begin position="315"/>
        <end position="318"/>
    </location>
    <ligand>
        <name>GTP</name>
        <dbReference type="ChEBI" id="CHEBI:37565"/>
    </ligand>
</feature>
<dbReference type="GO" id="GO:0046872">
    <property type="term" value="F:metal ion binding"/>
    <property type="evidence" value="ECO:0007669"/>
    <property type="project" value="UniProtKB-KW"/>
</dbReference>
<sequence>MSGEGIARTAVIVSVRRIGEIVDPDRPEETRQLAEGLGVEVLESKTFVQRIPQRFLLGKGQVEELHELLQALRADLVIFDSELTPPQYRHMIDHLESSVMDRARLILETFASHAHTAEAKKRVQIAERLFELTQLRAMNAGYDQQAGYIGMRGPGETLFQKRRRAKRSEIHDLREEVKEVDTRYAIKAHTRQESAIVKIAVVGYTNAGKSTMINLLAGSELLAEDRLFATLDTAARPAHFGRQSTVLIDTVGFIRDLPESLMDSFRSTLEEARDADLLLHIVDAGVRDLHERIHVVDTVLARIGCADIPRVLIFNKIDTVGQAKREEVLHIGAGFLVSATTLEGIDRLKDHIAEVLLRRVVHGRYVIPFTEPAARAELYAGAVVLNERLTARSWIIEAASAAPGARLPQRFLRKD</sequence>
<comment type="subunit">
    <text evidence="5">Monomer. Associates with the 50S ribosomal subunit.</text>
</comment>
<dbReference type="Proteomes" id="UP000266328">
    <property type="component" value="Unassembled WGS sequence"/>
</dbReference>
<dbReference type="GO" id="GO:0005737">
    <property type="term" value="C:cytoplasm"/>
    <property type="evidence" value="ECO:0007669"/>
    <property type="project" value="UniProtKB-SubCell"/>
</dbReference>
<dbReference type="Gene3D" id="6.10.250.2860">
    <property type="match status" value="1"/>
</dbReference>
<feature type="binding site" evidence="6">
    <location>
        <begin position="338"/>
        <end position="340"/>
    </location>
    <ligand>
        <name>GTP</name>
        <dbReference type="ChEBI" id="CHEBI:37565"/>
    </ligand>
</feature>
<dbReference type="InterPro" id="IPR025121">
    <property type="entry name" value="GTPase_HflX_N"/>
</dbReference>
<dbReference type="InterPro" id="IPR027417">
    <property type="entry name" value="P-loop_NTPase"/>
</dbReference>
<keyword evidence="1 7" id="KW-0479">Metal-binding</keyword>
<feature type="binding site" evidence="6">
    <location>
        <begin position="203"/>
        <end position="210"/>
    </location>
    <ligand>
        <name>GTP</name>
        <dbReference type="ChEBI" id="CHEBI:37565"/>
    </ligand>
</feature>
<protein>
    <recommendedName>
        <fullName evidence="5">GTPase HflX</fullName>
    </recommendedName>
    <alternativeName>
        <fullName evidence="5">GTP-binding protein HflX</fullName>
    </alternativeName>
</protein>
<keyword evidence="3 7" id="KW-0460">Magnesium</keyword>
<feature type="binding site" evidence="6">
    <location>
        <begin position="228"/>
        <end position="232"/>
    </location>
    <ligand>
        <name>GTP</name>
        <dbReference type="ChEBI" id="CHEBI:37565"/>
    </ligand>
</feature>
<evidence type="ECO:0000256" key="6">
    <source>
        <dbReference type="PIRSR" id="PIRSR006809-1"/>
    </source>
</evidence>
<dbReference type="InterPro" id="IPR042108">
    <property type="entry name" value="GTPase_HflX_N_sf"/>
</dbReference>
<feature type="binding site" evidence="6">
    <location>
        <begin position="249"/>
        <end position="252"/>
    </location>
    <ligand>
        <name>GTP</name>
        <dbReference type="ChEBI" id="CHEBI:37565"/>
    </ligand>
</feature>
<reference evidence="9 10" key="1">
    <citation type="submission" date="2018-09" db="EMBL/GenBank/DDBJ databases">
        <title>Discovery and Ecogenomic Context for Candidatus Cryosericales, a Global Caldiserica Order Active in Thawing Permafrost.</title>
        <authorList>
            <person name="Martinez M.A."/>
            <person name="Woodcroft B.J."/>
            <person name="Ignacio Espinoza J.C."/>
            <person name="Zayed A."/>
            <person name="Singleton C.M."/>
            <person name="Boyd J."/>
            <person name="Li Y.-F."/>
            <person name="Purvine S."/>
            <person name="Maughan H."/>
            <person name="Hodgkins S.B."/>
            <person name="Anderson D."/>
            <person name="Sederholm M."/>
            <person name="Temperton B."/>
            <person name="Saleska S.R."/>
            <person name="Tyson G.W."/>
            <person name="Rich V.I."/>
        </authorList>
    </citation>
    <scope>NUCLEOTIDE SEQUENCE [LARGE SCALE GENOMIC DNA]</scope>
    <source>
        <strain evidence="9 10">SMC7</strain>
    </source>
</reference>
<dbReference type="HAMAP" id="MF_00900">
    <property type="entry name" value="GTPase_HflX"/>
    <property type="match status" value="1"/>
</dbReference>
<evidence type="ECO:0000313" key="10">
    <source>
        <dbReference type="Proteomes" id="UP000266328"/>
    </source>
</evidence>
<dbReference type="PANTHER" id="PTHR10229">
    <property type="entry name" value="GTP-BINDING PROTEIN HFLX"/>
    <property type="match status" value="1"/>
</dbReference>
<comment type="cofactor">
    <cofactor evidence="7">
        <name>Mg(2+)</name>
        <dbReference type="ChEBI" id="CHEBI:18420"/>
    </cofactor>
</comment>
<dbReference type="InterPro" id="IPR006073">
    <property type="entry name" value="GTP-bd"/>
</dbReference>
<dbReference type="InterPro" id="IPR032305">
    <property type="entry name" value="GTP-bd_M"/>
</dbReference>
<evidence type="ECO:0000256" key="7">
    <source>
        <dbReference type="PIRSR" id="PIRSR006809-2"/>
    </source>
</evidence>
<evidence type="ECO:0000259" key="8">
    <source>
        <dbReference type="PROSITE" id="PS51705"/>
    </source>
</evidence>
<dbReference type="InterPro" id="IPR030394">
    <property type="entry name" value="G_HFLX_dom"/>
</dbReference>
<feature type="binding site" evidence="7">
    <location>
        <position position="210"/>
    </location>
    <ligand>
        <name>Mg(2+)</name>
        <dbReference type="ChEBI" id="CHEBI:18420"/>
    </ligand>
</feature>
<dbReference type="Gene3D" id="3.40.50.300">
    <property type="entry name" value="P-loop containing nucleotide triphosphate hydrolases"/>
    <property type="match status" value="1"/>
</dbReference>
<evidence type="ECO:0000256" key="3">
    <source>
        <dbReference type="ARBA" id="ARBA00022842"/>
    </source>
</evidence>
<evidence type="ECO:0000256" key="2">
    <source>
        <dbReference type="ARBA" id="ARBA00022741"/>
    </source>
</evidence>
<keyword evidence="5" id="KW-0963">Cytoplasm</keyword>
<keyword evidence="10" id="KW-1185">Reference proteome</keyword>
<dbReference type="OrthoDB" id="9812272at2"/>